<proteinExistence type="predicted"/>
<sequence>MSLDLSNFIPSTHYCVLVRHSKNIFLYTLASNKPHY</sequence>
<dbReference type="EMBL" id="GBRH01272333">
    <property type="protein sequence ID" value="JAD25562.1"/>
    <property type="molecule type" value="Transcribed_RNA"/>
</dbReference>
<organism evidence="1">
    <name type="scientific">Arundo donax</name>
    <name type="common">Giant reed</name>
    <name type="synonym">Donax arundinaceus</name>
    <dbReference type="NCBI Taxonomy" id="35708"/>
    <lineage>
        <taxon>Eukaryota</taxon>
        <taxon>Viridiplantae</taxon>
        <taxon>Streptophyta</taxon>
        <taxon>Embryophyta</taxon>
        <taxon>Tracheophyta</taxon>
        <taxon>Spermatophyta</taxon>
        <taxon>Magnoliopsida</taxon>
        <taxon>Liliopsida</taxon>
        <taxon>Poales</taxon>
        <taxon>Poaceae</taxon>
        <taxon>PACMAD clade</taxon>
        <taxon>Arundinoideae</taxon>
        <taxon>Arundineae</taxon>
        <taxon>Arundo</taxon>
    </lineage>
</organism>
<accession>A0A0A8YSQ8</accession>
<name>A0A0A8YSQ8_ARUDO</name>
<protein>
    <submittedName>
        <fullName evidence="1">Uncharacterized protein</fullName>
    </submittedName>
</protein>
<evidence type="ECO:0000313" key="1">
    <source>
        <dbReference type="EMBL" id="JAD25562.1"/>
    </source>
</evidence>
<reference evidence="1" key="2">
    <citation type="journal article" date="2015" name="Data Brief">
        <title>Shoot transcriptome of the giant reed, Arundo donax.</title>
        <authorList>
            <person name="Barrero R.A."/>
            <person name="Guerrero F.D."/>
            <person name="Moolhuijzen P."/>
            <person name="Goolsby J.A."/>
            <person name="Tidwell J."/>
            <person name="Bellgard S.E."/>
            <person name="Bellgard M.I."/>
        </authorList>
    </citation>
    <scope>NUCLEOTIDE SEQUENCE</scope>
    <source>
        <tissue evidence="1">Shoot tissue taken approximately 20 cm above the soil surface</tissue>
    </source>
</reference>
<dbReference type="AlphaFoldDB" id="A0A0A8YSQ8"/>
<reference evidence="1" key="1">
    <citation type="submission" date="2014-09" db="EMBL/GenBank/DDBJ databases">
        <authorList>
            <person name="Magalhaes I.L.F."/>
            <person name="Oliveira U."/>
            <person name="Santos F.R."/>
            <person name="Vidigal T.H.D.A."/>
            <person name="Brescovit A.D."/>
            <person name="Santos A.J."/>
        </authorList>
    </citation>
    <scope>NUCLEOTIDE SEQUENCE</scope>
    <source>
        <tissue evidence="1">Shoot tissue taken approximately 20 cm above the soil surface</tissue>
    </source>
</reference>